<dbReference type="InterPro" id="IPR036390">
    <property type="entry name" value="WH_DNA-bd_sf"/>
</dbReference>
<dbReference type="PROSITE" id="PS50931">
    <property type="entry name" value="HTH_LYSR"/>
    <property type="match status" value="1"/>
</dbReference>
<sequence length="300" mass="32959">MEINQLKAFVTVAKLNNLTRAAEALCLTQPAVTAQIKALEQSLGLALFERSTRKMTVSKAGEHLLPTAEQLLALATQIRSTASDLQGELSGQLRLGIPSEHLDFLRLGELIHRLAESLPLIELQTVVLPTDTLIEQVSIGQLQAAFAISSYPPQDIFWLPIRSVSFRIAVPLALYPQLTLGGWQELAQMPWLDGPLGSHIHVLLRELFERRGLSPRIIMHSESTAHFDALVRAGAGCALIREEIALQGVQKKHFAIWGHTKADAILSFISANETSQTPLIIALVSMLTEIWALDPSFTAF</sequence>
<proteinExistence type="inferred from homology"/>
<dbReference type="EMBL" id="CP019697">
    <property type="protein sequence ID" value="AQS52043.1"/>
    <property type="molecule type" value="Genomic_DNA"/>
</dbReference>
<dbReference type="FunFam" id="1.10.10.10:FF:000001">
    <property type="entry name" value="LysR family transcriptional regulator"/>
    <property type="match status" value="1"/>
</dbReference>
<dbReference type="CDD" id="cd05466">
    <property type="entry name" value="PBP2_LTTR_substrate"/>
    <property type="match status" value="1"/>
</dbReference>
<evidence type="ECO:0000313" key="6">
    <source>
        <dbReference type="EMBL" id="AQS52043.1"/>
    </source>
</evidence>
<dbReference type="Proteomes" id="UP000189369">
    <property type="component" value="Chromosome"/>
</dbReference>
<dbReference type="Pfam" id="PF03466">
    <property type="entry name" value="LysR_substrate"/>
    <property type="match status" value="1"/>
</dbReference>
<evidence type="ECO:0000313" key="7">
    <source>
        <dbReference type="Proteomes" id="UP000189369"/>
    </source>
</evidence>
<dbReference type="InterPro" id="IPR050950">
    <property type="entry name" value="HTH-type_LysR_regulators"/>
</dbReference>
<evidence type="ECO:0000256" key="3">
    <source>
        <dbReference type="ARBA" id="ARBA00023125"/>
    </source>
</evidence>
<dbReference type="InterPro" id="IPR005119">
    <property type="entry name" value="LysR_subst-bd"/>
</dbReference>
<dbReference type="GO" id="GO:0003677">
    <property type="term" value="F:DNA binding"/>
    <property type="evidence" value="ECO:0007669"/>
    <property type="project" value="UniProtKB-KW"/>
</dbReference>
<organism evidence="6 7">
    <name type="scientific">Paenalcaligenes hominis</name>
    <dbReference type="NCBI Taxonomy" id="643674"/>
    <lineage>
        <taxon>Bacteria</taxon>
        <taxon>Pseudomonadati</taxon>
        <taxon>Pseudomonadota</taxon>
        <taxon>Betaproteobacteria</taxon>
        <taxon>Burkholderiales</taxon>
        <taxon>Alcaligenaceae</taxon>
        <taxon>Paenalcaligenes</taxon>
    </lineage>
</organism>
<name>A0A1U9K1U9_9BURK</name>
<dbReference type="InterPro" id="IPR000847">
    <property type="entry name" value="LysR_HTH_N"/>
</dbReference>
<dbReference type="SUPFAM" id="SSF53850">
    <property type="entry name" value="Periplasmic binding protein-like II"/>
    <property type="match status" value="1"/>
</dbReference>
<protein>
    <submittedName>
        <fullName evidence="6">LysR family transcriptional regulator</fullName>
    </submittedName>
</protein>
<dbReference type="GO" id="GO:0005829">
    <property type="term" value="C:cytosol"/>
    <property type="evidence" value="ECO:0007669"/>
    <property type="project" value="TreeGrafter"/>
</dbReference>
<dbReference type="Gene3D" id="1.10.10.10">
    <property type="entry name" value="Winged helix-like DNA-binding domain superfamily/Winged helix DNA-binding domain"/>
    <property type="match status" value="1"/>
</dbReference>
<comment type="similarity">
    <text evidence="1">Belongs to the LysR transcriptional regulatory family.</text>
</comment>
<dbReference type="STRING" id="643674.PAEH1_11745"/>
<dbReference type="KEGG" id="phn:PAEH1_11745"/>
<dbReference type="InterPro" id="IPR036388">
    <property type="entry name" value="WH-like_DNA-bd_sf"/>
</dbReference>
<dbReference type="Gene3D" id="3.40.190.290">
    <property type="match status" value="1"/>
</dbReference>
<dbReference type="PRINTS" id="PR00039">
    <property type="entry name" value="HTHLYSR"/>
</dbReference>
<feature type="domain" description="HTH lysR-type" evidence="5">
    <location>
        <begin position="1"/>
        <end position="58"/>
    </location>
</feature>
<keyword evidence="3" id="KW-0238">DNA-binding</keyword>
<evidence type="ECO:0000256" key="1">
    <source>
        <dbReference type="ARBA" id="ARBA00009437"/>
    </source>
</evidence>
<dbReference type="OrthoDB" id="9803735at2"/>
<evidence type="ECO:0000259" key="5">
    <source>
        <dbReference type="PROSITE" id="PS50931"/>
    </source>
</evidence>
<dbReference type="AlphaFoldDB" id="A0A1U9K1U9"/>
<accession>A0A1U9K1U9</accession>
<dbReference type="Pfam" id="PF00126">
    <property type="entry name" value="HTH_1"/>
    <property type="match status" value="1"/>
</dbReference>
<dbReference type="PANTHER" id="PTHR30419">
    <property type="entry name" value="HTH-TYPE TRANSCRIPTIONAL REGULATOR YBHD"/>
    <property type="match status" value="1"/>
</dbReference>
<dbReference type="GO" id="GO:0003700">
    <property type="term" value="F:DNA-binding transcription factor activity"/>
    <property type="evidence" value="ECO:0007669"/>
    <property type="project" value="InterPro"/>
</dbReference>
<gene>
    <name evidence="6" type="ORF">PAEH1_11745</name>
</gene>
<evidence type="ECO:0000256" key="2">
    <source>
        <dbReference type="ARBA" id="ARBA00023015"/>
    </source>
</evidence>
<dbReference type="SUPFAM" id="SSF46785">
    <property type="entry name" value="Winged helix' DNA-binding domain"/>
    <property type="match status" value="1"/>
</dbReference>
<keyword evidence="2" id="KW-0805">Transcription regulation</keyword>
<keyword evidence="4" id="KW-0804">Transcription</keyword>
<evidence type="ECO:0000256" key="4">
    <source>
        <dbReference type="ARBA" id="ARBA00023163"/>
    </source>
</evidence>
<reference evidence="6 7" key="1">
    <citation type="submission" date="2017-01" db="EMBL/GenBank/DDBJ databases">
        <title>Complete Genome Sequence of Paenalcaligenes hominis, Isolated from a paraplegic Patient with neurogenic bladder.</title>
        <authorList>
            <person name="Mukhopadhyay R."/>
            <person name="Joaquin J."/>
            <person name="Hogue R."/>
            <person name="Kilaru A."/>
            <person name="Jospin G."/>
            <person name="Mars K."/>
            <person name="Eisen J.A."/>
            <person name="Chaturvedi V."/>
        </authorList>
    </citation>
    <scope>NUCLEOTIDE SEQUENCE [LARGE SCALE GENOMIC DNA]</scope>
    <source>
        <strain evidence="6 7">15S00501</strain>
    </source>
</reference>